<evidence type="ECO:0000256" key="1">
    <source>
        <dbReference type="SAM" id="Phobius"/>
    </source>
</evidence>
<keyword evidence="1" id="KW-1133">Transmembrane helix</keyword>
<dbReference type="AlphaFoldDB" id="A0A381X4Q2"/>
<evidence type="ECO:0000313" key="3">
    <source>
        <dbReference type="EMBL" id="SVA59532.1"/>
    </source>
</evidence>
<name>A0A381X4Q2_9ZZZZ</name>
<protein>
    <recommendedName>
        <fullName evidence="2">CAAX prenyl protease 2/Lysostaphin resistance protein A-like domain-containing protein</fullName>
    </recommendedName>
</protein>
<feature type="transmembrane region" description="Helical" evidence="1">
    <location>
        <begin position="360"/>
        <end position="384"/>
    </location>
</feature>
<feature type="domain" description="CAAX prenyl protease 2/Lysostaphin resistance protein A-like" evidence="2">
    <location>
        <begin position="407"/>
        <end position="492"/>
    </location>
</feature>
<dbReference type="GO" id="GO:0080120">
    <property type="term" value="P:CAAX-box protein maturation"/>
    <property type="evidence" value="ECO:0007669"/>
    <property type="project" value="UniProtKB-ARBA"/>
</dbReference>
<feature type="transmembrane region" description="Helical" evidence="1">
    <location>
        <begin position="484"/>
        <end position="506"/>
    </location>
</feature>
<dbReference type="Pfam" id="PF02517">
    <property type="entry name" value="Rce1-like"/>
    <property type="match status" value="1"/>
</dbReference>
<feature type="transmembrane region" description="Helical" evidence="1">
    <location>
        <begin position="239"/>
        <end position="258"/>
    </location>
</feature>
<proteinExistence type="predicted"/>
<keyword evidence="1" id="KW-0472">Membrane</keyword>
<gene>
    <name evidence="3" type="ORF">METZ01_LOCUS112386</name>
</gene>
<keyword evidence="1" id="KW-0812">Transmembrane</keyword>
<feature type="transmembrane region" description="Helical" evidence="1">
    <location>
        <begin position="270"/>
        <end position="289"/>
    </location>
</feature>
<dbReference type="InterPro" id="IPR003675">
    <property type="entry name" value="Rce1/LyrA-like_dom"/>
</dbReference>
<feature type="transmembrane region" description="Helical" evidence="1">
    <location>
        <begin position="309"/>
        <end position="330"/>
    </location>
</feature>
<sequence length="509" mass="58798">MIEKLNIKDKRLITICILLSMVSLFITQSYFKQAFPEASINMDITNEEAKSKAEGFLANRGIDISEYMHAKRFGYEKEAKTFLEHQLSAEEAGEILNNTNGYYWRNRWFKPKHKEEVKVFYSTKGTLRTFIHQIPEDTSGDSLTQGNALNAARFFLVGTIGIDIQDWELIESKTEKLKNRWDHEFEWKEKSFNIKESNHILTVKVQGDQIGYYNERIKVPETWKLKYEKIRSKNNLLESIGFTGLFIAIIIIFIMILVRTRKKDIHWKTAFTWSGIIAVLLIINVFNNYPLELYWYDTRDPFLTFLTSTILFECILWPLMVALSMGILIAGAEPFYRDQYPHQLSFRHILTTQGIKSRSFFNSAIIGISLTFVTFAFQTIFYLISNKFGAWSPTEIPNLDRLGTYIPWVSVMLGGLMTAIFQESISRMFAIPFLQKYTKSTILAVLISSVLWGIAQGGTSQPFYIRGFELTVTGIMISWIFLRYGILATLIWSFSVDAVSSAMILLRST</sequence>
<dbReference type="EMBL" id="UINC01013848">
    <property type="protein sequence ID" value="SVA59532.1"/>
    <property type="molecule type" value="Genomic_DNA"/>
</dbReference>
<reference evidence="3" key="1">
    <citation type="submission" date="2018-05" db="EMBL/GenBank/DDBJ databases">
        <authorList>
            <person name="Lanie J.A."/>
            <person name="Ng W.-L."/>
            <person name="Kazmierczak K.M."/>
            <person name="Andrzejewski T.M."/>
            <person name="Davidsen T.M."/>
            <person name="Wayne K.J."/>
            <person name="Tettelin H."/>
            <person name="Glass J.I."/>
            <person name="Rusch D."/>
            <person name="Podicherti R."/>
            <person name="Tsui H.-C.T."/>
            <person name="Winkler M.E."/>
        </authorList>
    </citation>
    <scope>NUCLEOTIDE SEQUENCE</scope>
</reference>
<feature type="transmembrane region" description="Helical" evidence="1">
    <location>
        <begin position="12"/>
        <end position="31"/>
    </location>
</feature>
<feature type="transmembrane region" description="Helical" evidence="1">
    <location>
        <begin position="442"/>
        <end position="464"/>
    </location>
</feature>
<organism evidence="3">
    <name type="scientific">marine metagenome</name>
    <dbReference type="NCBI Taxonomy" id="408172"/>
    <lineage>
        <taxon>unclassified sequences</taxon>
        <taxon>metagenomes</taxon>
        <taxon>ecological metagenomes</taxon>
    </lineage>
</organism>
<dbReference type="GO" id="GO:0004175">
    <property type="term" value="F:endopeptidase activity"/>
    <property type="evidence" value="ECO:0007669"/>
    <property type="project" value="UniProtKB-ARBA"/>
</dbReference>
<feature type="transmembrane region" description="Helical" evidence="1">
    <location>
        <begin position="404"/>
        <end position="421"/>
    </location>
</feature>
<feature type="non-terminal residue" evidence="3">
    <location>
        <position position="509"/>
    </location>
</feature>
<evidence type="ECO:0000259" key="2">
    <source>
        <dbReference type="Pfam" id="PF02517"/>
    </source>
</evidence>
<accession>A0A381X4Q2</accession>